<evidence type="ECO:0000256" key="3">
    <source>
        <dbReference type="ARBA" id="ARBA00022741"/>
    </source>
</evidence>
<dbReference type="CDD" id="cd04318">
    <property type="entry name" value="EcAsnRS_like_N"/>
    <property type="match status" value="1"/>
</dbReference>
<evidence type="ECO:0000256" key="1">
    <source>
        <dbReference type="ARBA" id="ARBA00008226"/>
    </source>
</evidence>
<dbReference type="SUPFAM" id="SSF50249">
    <property type="entry name" value="Nucleic acid-binding proteins"/>
    <property type="match status" value="1"/>
</dbReference>
<dbReference type="Gene3D" id="3.30.930.10">
    <property type="entry name" value="Bira Bifunctional Protein, Domain 2"/>
    <property type="match status" value="1"/>
</dbReference>
<dbReference type="GO" id="GO:0003676">
    <property type="term" value="F:nucleic acid binding"/>
    <property type="evidence" value="ECO:0007669"/>
    <property type="project" value="InterPro"/>
</dbReference>
<dbReference type="GO" id="GO:0006421">
    <property type="term" value="P:asparaginyl-tRNA aminoacylation"/>
    <property type="evidence" value="ECO:0007669"/>
    <property type="project" value="UniProtKB-UniRule"/>
</dbReference>
<keyword evidence="7" id="KW-0963">Cytoplasm</keyword>
<evidence type="ECO:0000313" key="10">
    <source>
        <dbReference type="Proteomes" id="UP000186469"/>
    </source>
</evidence>
<gene>
    <name evidence="7" type="primary">asnS</name>
    <name evidence="9" type="ORF">SAMN02745728_02163</name>
</gene>
<dbReference type="PROSITE" id="PS50862">
    <property type="entry name" value="AA_TRNA_LIGASE_II"/>
    <property type="match status" value="1"/>
</dbReference>
<dbReference type="Pfam" id="PF01336">
    <property type="entry name" value="tRNA_anti-codon"/>
    <property type="match status" value="1"/>
</dbReference>
<keyword evidence="5 7" id="KW-0648">Protein biosynthesis</keyword>
<dbReference type="InterPro" id="IPR004522">
    <property type="entry name" value="Asn-tRNA-ligase"/>
</dbReference>
<dbReference type="HAMAP" id="MF_00534">
    <property type="entry name" value="Asn_tRNA_synth"/>
    <property type="match status" value="1"/>
</dbReference>
<evidence type="ECO:0000256" key="2">
    <source>
        <dbReference type="ARBA" id="ARBA00022598"/>
    </source>
</evidence>
<comment type="subunit">
    <text evidence="7">Homodimer.</text>
</comment>
<keyword evidence="3 7" id="KW-0547">Nucleotide-binding</keyword>
<evidence type="ECO:0000256" key="7">
    <source>
        <dbReference type="HAMAP-Rule" id="MF_00534"/>
    </source>
</evidence>
<reference evidence="9 10" key="1">
    <citation type="submission" date="2016-12" db="EMBL/GenBank/DDBJ databases">
        <authorList>
            <person name="Song W.-J."/>
            <person name="Kurnit D.M."/>
        </authorList>
    </citation>
    <scope>NUCLEOTIDE SEQUENCE [LARGE SCALE GENOMIC DNA]</scope>
    <source>
        <strain evidence="9 10">DSM 11393</strain>
    </source>
</reference>
<dbReference type="FunFam" id="3.30.930.10:FF:000016">
    <property type="entry name" value="Asparagine--tRNA ligase"/>
    <property type="match status" value="1"/>
</dbReference>
<dbReference type="InterPro" id="IPR006195">
    <property type="entry name" value="aa-tRNA-synth_II"/>
</dbReference>
<dbReference type="InterPro" id="IPR002312">
    <property type="entry name" value="Asp/Asn-tRNA-synth_IIb"/>
</dbReference>
<dbReference type="Pfam" id="PF00152">
    <property type="entry name" value="tRNA-synt_2"/>
    <property type="match status" value="1"/>
</dbReference>
<dbReference type="PANTHER" id="PTHR22594:SF34">
    <property type="entry name" value="ASPARAGINE--TRNA LIGASE, MITOCHONDRIAL-RELATED"/>
    <property type="match status" value="1"/>
</dbReference>
<keyword evidence="6 7" id="KW-0030">Aminoacyl-tRNA synthetase</keyword>
<dbReference type="InterPro" id="IPR004364">
    <property type="entry name" value="Aa-tRNA-synt_II"/>
</dbReference>
<name>A0A1M7TKG1_9BACT</name>
<protein>
    <recommendedName>
        <fullName evidence="7">Asparagine--tRNA ligase</fullName>
        <ecNumber evidence="7">6.1.1.22</ecNumber>
    </recommendedName>
    <alternativeName>
        <fullName evidence="7">Asparaginyl-tRNA synthetase</fullName>
        <shortName evidence="7">AsnRS</shortName>
    </alternativeName>
</protein>
<comment type="catalytic activity">
    <reaction evidence="7">
        <text>tRNA(Asn) + L-asparagine + ATP = L-asparaginyl-tRNA(Asn) + AMP + diphosphate + H(+)</text>
        <dbReference type="Rhea" id="RHEA:11180"/>
        <dbReference type="Rhea" id="RHEA-COMP:9659"/>
        <dbReference type="Rhea" id="RHEA-COMP:9674"/>
        <dbReference type="ChEBI" id="CHEBI:15378"/>
        <dbReference type="ChEBI" id="CHEBI:30616"/>
        <dbReference type="ChEBI" id="CHEBI:33019"/>
        <dbReference type="ChEBI" id="CHEBI:58048"/>
        <dbReference type="ChEBI" id="CHEBI:78442"/>
        <dbReference type="ChEBI" id="CHEBI:78515"/>
        <dbReference type="ChEBI" id="CHEBI:456215"/>
        <dbReference type="EC" id="6.1.1.22"/>
    </reaction>
</comment>
<dbReference type="InterPro" id="IPR004365">
    <property type="entry name" value="NA-bd_OB_tRNA"/>
</dbReference>
<dbReference type="CDD" id="cd00776">
    <property type="entry name" value="AsxRS_core"/>
    <property type="match status" value="1"/>
</dbReference>
<feature type="domain" description="Aminoacyl-transfer RNA synthetases class-II family profile" evidence="8">
    <location>
        <begin position="134"/>
        <end position="454"/>
    </location>
</feature>
<evidence type="ECO:0000259" key="8">
    <source>
        <dbReference type="PROSITE" id="PS50862"/>
    </source>
</evidence>
<keyword evidence="2 7" id="KW-0436">Ligase</keyword>
<comment type="subcellular location">
    <subcellularLocation>
        <location evidence="7">Cytoplasm</location>
    </subcellularLocation>
</comment>
<evidence type="ECO:0000313" key="9">
    <source>
        <dbReference type="EMBL" id="SHN71210.1"/>
    </source>
</evidence>
<dbReference type="PANTHER" id="PTHR22594">
    <property type="entry name" value="ASPARTYL/LYSYL-TRNA SYNTHETASE"/>
    <property type="match status" value="1"/>
</dbReference>
<dbReference type="GO" id="GO:0005524">
    <property type="term" value="F:ATP binding"/>
    <property type="evidence" value="ECO:0007669"/>
    <property type="project" value="UniProtKB-UniRule"/>
</dbReference>
<evidence type="ECO:0000256" key="4">
    <source>
        <dbReference type="ARBA" id="ARBA00022840"/>
    </source>
</evidence>
<sequence>MHDLMMRTRIAQALELPEPQKDIKISGWVRTRRDAKGFSFIELNDGSCLNNIQVIVDENTPAFSSLDKVGTGASLEVVGELVLSPGKGQRYEVKAQTLKVFGEADPETFPLQKKRHSDEFLRTIAHLRPRTNKYGAAFRVRSEAAFAVHEFFRERGYFHVHTPILTGSDCEGAGEMFRVTTLPTNEIPQNKENPFENDFFGCEANLTVSGQLEAETLAMGLGQVYTFGPTFRAENSNTHRHAAEFWMIEPEAAFATLDDMMTLGEDITRTVLDRIMTRLPNEMELFDKFVEPGLLEHLKHIVQSDFVKLPYSEAIEILSKTKAKFEYPVSYGLDLQTEHERYLTEQHFKKPVIVYDYPKQIKAFYMRLNDDQQTVAAMDLLVPRIGELIGGSQREERLDILTKRIQDLGQDPENYWWYLDLRRFGSVPHAGFGLGFERLLMLITGINNIRDVIPFPRTPNNLEF</sequence>
<keyword evidence="10" id="KW-1185">Reference proteome</keyword>
<comment type="similarity">
    <text evidence="1 7">Belongs to the class-II aminoacyl-tRNA synthetase family.</text>
</comment>
<accession>A0A1M7TKG1</accession>
<dbReference type="SUPFAM" id="SSF55681">
    <property type="entry name" value="Class II aaRS and biotin synthetases"/>
    <property type="match status" value="1"/>
</dbReference>
<dbReference type="GO" id="GO:0005737">
    <property type="term" value="C:cytoplasm"/>
    <property type="evidence" value="ECO:0007669"/>
    <property type="project" value="UniProtKB-SubCell"/>
</dbReference>
<keyword evidence="4 7" id="KW-0067">ATP-binding</keyword>
<dbReference type="GO" id="GO:0004816">
    <property type="term" value="F:asparagine-tRNA ligase activity"/>
    <property type="evidence" value="ECO:0007669"/>
    <property type="project" value="UniProtKB-UniRule"/>
</dbReference>
<evidence type="ECO:0000256" key="5">
    <source>
        <dbReference type="ARBA" id="ARBA00022917"/>
    </source>
</evidence>
<dbReference type="Proteomes" id="UP000186469">
    <property type="component" value="Unassembled WGS sequence"/>
</dbReference>
<evidence type="ECO:0000256" key="6">
    <source>
        <dbReference type="ARBA" id="ARBA00023146"/>
    </source>
</evidence>
<dbReference type="EC" id="6.1.1.22" evidence="7"/>
<dbReference type="NCBIfam" id="NF003037">
    <property type="entry name" value="PRK03932.1"/>
    <property type="match status" value="1"/>
</dbReference>
<dbReference type="AlphaFoldDB" id="A0A1M7TKG1"/>
<dbReference type="InterPro" id="IPR045864">
    <property type="entry name" value="aa-tRNA-synth_II/BPL/LPL"/>
</dbReference>
<dbReference type="NCBIfam" id="TIGR00457">
    <property type="entry name" value="asnS"/>
    <property type="match status" value="1"/>
</dbReference>
<dbReference type="STRING" id="1121455.SAMN02745728_02163"/>
<dbReference type="PRINTS" id="PR01042">
    <property type="entry name" value="TRNASYNTHASP"/>
</dbReference>
<proteinExistence type="inferred from homology"/>
<organism evidence="9 10">
    <name type="scientific">Desulfovibrio litoralis DSM 11393</name>
    <dbReference type="NCBI Taxonomy" id="1121455"/>
    <lineage>
        <taxon>Bacteria</taxon>
        <taxon>Pseudomonadati</taxon>
        <taxon>Thermodesulfobacteriota</taxon>
        <taxon>Desulfovibrionia</taxon>
        <taxon>Desulfovibrionales</taxon>
        <taxon>Desulfovibrionaceae</taxon>
        <taxon>Desulfovibrio</taxon>
    </lineage>
</organism>
<dbReference type="InterPro" id="IPR012340">
    <property type="entry name" value="NA-bd_OB-fold"/>
</dbReference>
<dbReference type="EMBL" id="FRDI01000014">
    <property type="protein sequence ID" value="SHN71210.1"/>
    <property type="molecule type" value="Genomic_DNA"/>
</dbReference>
<dbReference type="Gene3D" id="2.40.50.140">
    <property type="entry name" value="Nucleic acid-binding proteins"/>
    <property type="match status" value="1"/>
</dbReference>